<feature type="region of interest" description="Disordered" evidence="6">
    <location>
        <begin position="547"/>
        <end position="666"/>
    </location>
</feature>
<protein>
    <submittedName>
        <fullName evidence="8">Protein kinase</fullName>
    </submittedName>
</protein>
<keyword evidence="4 5" id="KW-0067">ATP-binding</keyword>
<evidence type="ECO:0000256" key="2">
    <source>
        <dbReference type="ARBA" id="ARBA00022741"/>
    </source>
</evidence>
<reference evidence="8 9" key="1">
    <citation type="submission" date="2019-08" db="EMBL/GenBank/DDBJ databases">
        <title>Bradymonadales sp. TMQ4.</title>
        <authorList>
            <person name="Liang Q."/>
        </authorList>
    </citation>
    <scope>NUCLEOTIDE SEQUENCE [LARGE SCALE GENOMIC DNA]</scope>
    <source>
        <strain evidence="8 9">TMQ4</strain>
    </source>
</reference>
<organism evidence="8 9">
    <name type="scientific">Lujinxingia vulgaris</name>
    <dbReference type="NCBI Taxonomy" id="2600176"/>
    <lineage>
        <taxon>Bacteria</taxon>
        <taxon>Deltaproteobacteria</taxon>
        <taxon>Bradymonadales</taxon>
        <taxon>Lujinxingiaceae</taxon>
        <taxon>Lujinxingia</taxon>
    </lineage>
</organism>
<feature type="compositionally biased region" description="Acidic residues" evidence="6">
    <location>
        <begin position="547"/>
        <end position="556"/>
    </location>
</feature>
<dbReference type="OrthoDB" id="9801841at2"/>
<evidence type="ECO:0000259" key="7">
    <source>
        <dbReference type="PROSITE" id="PS50011"/>
    </source>
</evidence>
<evidence type="ECO:0000256" key="4">
    <source>
        <dbReference type="ARBA" id="ARBA00022840"/>
    </source>
</evidence>
<feature type="compositionally biased region" description="Low complexity" evidence="6">
    <location>
        <begin position="577"/>
        <end position="586"/>
    </location>
</feature>
<dbReference type="InterPro" id="IPR000719">
    <property type="entry name" value="Prot_kinase_dom"/>
</dbReference>
<dbReference type="Gene3D" id="1.10.510.10">
    <property type="entry name" value="Transferase(Phosphotransferase) domain 1"/>
    <property type="match status" value="1"/>
</dbReference>
<dbReference type="Pfam" id="PF00069">
    <property type="entry name" value="Pkinase"/>
    <property type="match status" value="1"/>
</dbReference>
<gene>
    <name evidence="8" type="ORF">FRC98_01080</name>
</gene>
<comment type="caution">
    <text evidence="8">The sequence shown here is derived from an EMBL/GenBank/DDBJ whole genome shotgun (WGS) entry which is preliminary data.</text>
</comment>
<dbReference type="GO" id="GO:0005524">
    <property type="term" value="F:ATP binding"/>
    <property type="evidence" value="ECO:0007669"/>
    <property type="project" value="UniProtKB-UniRule"/>
</dbReference>
<dbReference type="Proteomes" id="UP000321412">
    <property type="component" value="Unassembled WGS sequence"/>
</dbReference>
<feature type="compositionally biased region" description="Low complexity" evidence="6">
    <location>
        <begin position="437"/>
        <end position="476"/>
    </location>
</feature>
<accession>A0A5C6XAU1</accession>
<dbReference type="PROSITE" id="PS00107">
    <property type="entry name" value="PROTEIN_KINASE_ATP"/>
    <property type="match status" value="1"/>
</dbReference>
<feature type="compositionally biased region" description="Low complexity" evidence="6">
    <location>
        <begin position="602"/>
        <end position="616"/>
    </location>
</feature>
<dbReference type="PROSITE" id="PS00108">
    <property type="entry name" value="PROTEIN_KINASE_ST"/>
    <property type="match status" value="1"/>
</dbReference>
<proteinExistence type="predicted"/>
<keyword evidence="3 8" id="KW-0418">Kinase</keyword>
<dbReference type="SMART" id="SM00220">
    <property type="entry name" value="S_TKc"/>
    <property type="match status" value="1"/>
</dbReference>
<keyword evidence="2 5" id="KW-0547">Nucleotide-binding</keyword>
<feature type="region of interest" description="Disordered" evidence="6">
    <location>
        <begin position="325"/>
        <end position="350"/>
    </location>
</feature>
<feature type="compositionally biased region" description="Basic and acidic residues" evidence="6">
    <location>
        <begin position="654"/>
        <end position="666"/>
    </location>
</feature>
<dbReference type="GO" id="GO:0004674">
    <property type="term" value="F:protein serine/threonine kinase activity"/>
    <property type="evidence" value="ECO:0007669"/>
    <property type="project" value="TreeGrafter"/>
</dbReference>
<feature type="compositionally biased region" description="Basic and acidic residues" evidence="6">
    <location>
        <begin position="587"/>
        <end position="601"/>
    </location>
</feature>
<name>A0A5C6XAU1_9DELT</name>
<sequence>MMNLPELGDVIDDTYEIRDILGKGGMGAVYLARQINMDRDVAMKILVASGPKFEEMVKRFRREVMAIRNLSHPNTVRIYDFRDDPEGLLYYTMEALRGETLKDLMRREGPISPKRVKHVVRQVLKSLSEAHSYGIVHRDLKPANIMLVDMHGETDFAKVLDFGIAKVFSESDDDEELTSAGIVVGTLRYMAPEQIAEKHVGPPTDLYGLGLIAIEMLSGQSVFAGTGQWNLIHQQISDDPVPIPEAILNTALGQVLKTCVEKSYEARFPTADAMLKALDQIPESALETAPLFERAPGGEGFVAAGGAKAAPVDDAATMITESPFAADGSMPAPSAAAPVGQPQRVGREPAITGNFGASAAAASQPVSGSFGAPAAQSQPFATAPGAEALPQMGTFQSPEKPASKSKALPIAAILILLLAGGGAAWVLTQGGGEGGEEAVAQATAEPTAGQPQAGDAPAPEAAAQPEEAAAAEAGTAEAETQLVRVRSEGVRAMVFAGDELMGRTPISIEVGDAPVALRLEATGFETLTTVLEPGGPAEVDLALIEEEGTEQEEEEVVAEREEASSARASSESERSSGSRSGASGRDSGARSERGGDTRRAAEQAQEPAEEQAAAPADDGWVDLGAVAPREDDSKKKKTAPADDGWVDIAAPAPQEEKKEEVDIPLF</sequence>
<evidence type="ECO:0000313" key="8">
    <source>
        <dbReference type="EMBL" id="TXD39026.1"/>
    </source>
</evidence>
<feature type="domain" description="Protein kinase" evidence="7">
    <location>
        <begin position="15"/>
        <end position="292"/>
    </location>
</feature>
<feature type="binding site" evidence="5">
    <location>
        <position position="44"/>
    </location>
    <ligand>
        <name>ATP</name>
        <dbReference type="ChEBI" id="CHEBI:30616"/>
    </ligand>
</feature>
<dbReference type="PANTHER" id="PTHR43289:SF6">
    <property type="entry name" value="SERINE_THREONINE-PROTEIN KINASE NEKL-3"/>
    <property type="match status" value="1"/>
</dbReference>
<dbReference type="PANTHER" id="PTHR43289">
    <property type="entry name" value="MITOGEN-ACTIVATED PROTEIN KINASE KINASE KINASE 20-RELATED"/>
    <property type="match status" value="1"/>
</dbReference>
<feature type="region of interest" description="Disordered" evidence="6">
    <location>
        <begin position="436"/>
        <end position="476"/>
    </location>
</feature>
<dbReference type="PROSITE" id="PS50011">
    <property type="entry name" value="PROTEIN_KINASE_DOM"/>
    <property type="match status" value="1"/>
</dbReference>
<dbReference type="InterPro" id="IPR011009">
    <property type="entry name" value="Kinase-like_dom_sf"/>
</dbReference>
<evidence type="ECO:0000256" key="3">
    <source>
        <dbReference type="ARBA" id="ARBA00022777"/>
    </source>
</evidence>
<evidence type="ECO:0000256" key="6">
    <source>
        <dbReference type="SAM" id="MobiDB-lite"/>
    </source>
</evidence>
<dbReference type="EMBL" id="VOSM01000001">
    <property type="protein sequence ID" value="TXD39026.1"/>
    <property type="molecule type" value="Genomic_DNA"/>
</dbReference>
<evidence type="ECO:0000256" key="1">
    <source>
        <dbReference type="ARBA" id="ARBA00022679"/>
    </source>
</evidence>
<dbReference type="InterPro" id="IPR008271">
    <property type="entry name" value="Ser/Thr_kinase_AS"/>
</dbReference>
<dbReference type="AlphaFoldDB" id="A0A5C6XAU1"/>
<keyword evidence="9" id="KW-1185">Reference proteome</keyword>
<evidence type="ECO:0000313" key="9">
    <source>
        <dbReference type="Proteomes" id="UP000321412"/>
    </source>
</evidence>
<feature type="compositionally biased region" description="Basic and acidic residues" evidence="6">
    <location>
        <begin position="557"/>
        <end position="576"/>
    </location>
</feature>
<dbReference type="Gene3D" id="3.30.200.20">
    <property type="entry name" value="Phosphorylase Kinase, domain 1"/>
    <property type="match status" value="1"/>
</dbReference>
<evidence type="ECO:0000256" key="5">
    <source>
        <dbReference type="PROSITE-ProRule" id="PRU10141"/>
    </source>
</evidence>
<keyword evidence="1" id="KW-0808">Transferase</keyword>
<dbReference type="CDD" id="cd14014">
    <property type="entry name" value="STKc_PknB_like"/>
    <property type="match status" value="1"/>
</dbReference>
<dbReference type="SUPFAM" id="SSF56112">
    <property type="entry name" value="Protein kinase-like (PK-like)"/>
    <property type="match status" value="1"/>
</dbReference>
<dbReference type="RefSeq" id="WP_146979461.1">
    <property type="nucleotide sequence ID" value="NZ_VOSM01000001.1"/>
</dbReference>
<dbReference type="InterPro" id="IPR017441">
    <property type="entry name" value="Protein_kinase_ATP_BS"/>
</dbReference>